<accession>L8WK52</accession>
<organism evidence="1 2">
    <name type="scientific">Thanatephorus cucumeris (strain AG1-IA)</name>
    <name type="common">Rice sheath blight fungus</name>
    <name type="synonym">Rhizoctonia solani</name>
    <dbReference type="NCBI Taxonomy" id="983506"/>
    <lineage>
        <taxon>Eukaryota</taxon>
        <taxon>Fungi</taxon>
        <taxon>Dikarya</taxon>
        <taxon>Basidiomycota</taxon>
        <taxon>Agaricomycotina</taxon>
        <taxon>Agaricomycetes</taxon>
        <taxon>Cantharellales</taxon>
        <taxon>Ceratobasidiaceae</taxon>
        <taxon>Rhizoctonia</taxon>
        <taxon>Rhizoctonia solani AG-1</taxon>
    </lineage>
</organism>
<proteinExistence type="predicted"/>
<dbReference type="Proteomes" id="UP000011668">
    <property type="component" value="Unassembled WGS sequence"/>
</dbReference>
<evidence type="ECO:0000313" key="2">
    <source>
        <dbReference type="Proteomes" id="UP000011668"/>
    </source>
</evidence>
<gene>
    <name evidence="1" type="ORF">AG1IA_07395</name>
</gene>
<keyword evidence="2" id="KW-1185">Reference proteome</keyword>
<reference evidence="1 2" key="1">
    <citation type="journal article" date="2013" name="Nat. Commun.">
        <title>The evolution and pathogenic mechanisms of the rice sheath blight pathogen.</title>
        <authorList>
            <person name="Zheng A."/>
            <person name="Lin R."/>
            <person name="Xu L."/>
            <person name="Qin P."/>
            <person name="Tang C."/>
            <person name="Ai P."/>
            <person name="Zhang D."/>
            <person name="Liu Y."/>
            <person name="Sun Z."/>
            <person name="Feng H."/>
            <person name="Wang Y."/>
            <person name="Chen Y."/>
            <person name="Liang X."/>
            <person name="Fu R."/>
            <person name="Li Q."/>
            <person name="Zhang J."/>
            <person name="Yu X."/>
            <person name="Xie Z."/>
            <person name="Ding L."/>
            <person name="Guan P."/>
            <person name="Tang J."/>
            <person name="Liang Y."/>
            <person name="Wang S."/>
            <person name="Deng Q."/>
            <person name="Li S."/>
            <person name="Zhu J."/>
            <person name="Wang L."/>
            <person name="Liu H."/>
            <person name="Li P."/>
        </authorList>
    </citation>
    <scope>NUCLEOTIDE SEQUENCE [LARGE SCALE GENOMIC DNA]</scope>
    <source>
        <strain evidence="2">AG-1 IA</strain>
    </source>
</reference>
<dbReference type="EMBL" id="AFRT01002125">
    <property type="protein sequence ID" value="ELU38581.1"/>
    <property type="molecule type" value="Genomic_DNA"/>
</dbReference>
<protein>
    <submittedName>
        <fullName evidence="1">Uncharacterized protein</fullName>
    </submittedName>
</protein>
<comment type="caution">
    <text evidence="1">The sequence shown here is derived from an EMBL/GenBank/DDBJ whole genome shotgun (WGS) entry which is preliminary data.</text>
</comment>
<dbReference type="HOGENOM" id="CLU_1887180_0_0_1"/>
<dbReference type="AlphaFoldDB" id="L8WK52"/>
<sequence>MFGADVRAIFHPGGVYTSCNLEFRAVQRSRARSPAPKSICLVSGAHEARASHNVGVQPSCSRPNFDTIDMLHGNFIAFKQEGRMFCLSQSHRVYSVVSSPIHMDPAVLKRTPTKRWIGSRGELIMAVLNQEFEVR</sequence>
<evidence type="ECO:0000313" key="1">
    <source>
        <dbReference type="EMBL" id="ELU38581.1"/>
    </source>
</evidence>
<name>L8WK52_THACA</name>